<keyword evidence="3" id="KW-1185">Reference proteome</keyword>
<dbReference type="EMBL" id="JANPWB010000005">
    <property type="protein sequence ID" value="KAJ1186765.1"/>
    <property type="molecule type" value="Genomic_DNA"/>
</dbReference>
<gene>
    <name evidence="2" type="ORF">NDU88_003546</name>
</gene>
<name>A0AAV7UEG1_PLEWA</name>
<feature type="region of interest" description="Disordered" evidence="1">
    <location>
        <begin position="112"/>
        <end position="134"/>
    </location>
</feature>
<feature type="compositionally biased region" description="Polar residues" evidence="1">
    <location>
        <begin position="113"/>
        <end position="134"/>
    </location>
</feature>
<organism evidence="2 3">
    <name type="scientific">Pleurodeles waltl</name>
    <name type="common">Iberian ribbed newt</name>
    <dbReference type="NCBI Taxonomy" id="8319"/>
    <lineage>
        <taxon>Eukaryota</taxon>
        <taxon>Metazoa</taxon>
        <taxon>Chordata</taxon>
        <taxon>Craniata</taxon>
        <taxon>Vertebrata</taxon>
        <taxon>Euteleostomi</taxon>
        <taxon>Amphibia</taxon>
        <taxon>Batrachia</taxon>
        <taxon>Caudata</taxon>
        <taxon>Salamandroidea</taxon>
        <taxon>Salamandridae</taxon>
        <taxon>Pleurodelinae</taxon>
        <taxon>Pleurodeles</taxon>
    </lineage>
</organism>
<protein>
    <submittedName>
        <fullName evidence="2">Uncharacterized protein</fullName>
    </submittedName>
</protein>
<accession>A0AAV7UEG1</accession>
<evidence type="ECO:0000313" key="3">
    <source>
        <dbReference type="Proteomes" id="UP001066276"/>
    </source>
</evidence>
<proteinExistence type="predicted"/>
<comment type="caution">
    <text evidence="2">The sequence shown here is derived from an EMBL/GenBank/DDBJ whole genome shotgun (WGS) entry which is preliminary data.</text>
</comment>
<evidence type="ECO:0000313" key="2">
    <source>
        <dbReference type="EMBL" id="KAJ1186765.1"/>
    </source>
</evidence>
<reference evidence="2" key="1">
    <citation type="journal article" date="2022" name="bioRxiv">
        <title>Sequencing and chromosome-scale assembly of the giantPleurodeles waltlgenome.</title>
        <authorList>
            <person name="Brown T."/>
            <person name="Elewa A."/>
            <person name="Iarovenko S."/>
            <person name="Subramanian E."/>
            <person name="Araus A.J."/>
            <person name="Petzold A."/>
            <person name="Susuki M."/>
            <person name="Suzuki K.-i.T."/>
            <person name="Hayashi T."/>
            <person name="Toyoda A."/>
            <person name="Oliveira C."/>
            <person name="Osipova E."/>
            <person name="Leigh N.D."/>
            <person name="Simon A."/>
            <person name="Yun M.H."/>
        </authorList>
    </citation>
    <scope>NUCLEOTIDE SEQUENCE</scope>
    <source>
        <strain evidence="2">20211129_DDA</strain>
        <tissue evidence="2">Liver</tissue>
    </source>
</reference>
<sequence>MRRIHRVFRPSSSSGAHRLSQALRRCSFLKCSGDAALPPCRPTGPQCSQWSPVVCPPTAEEVVPSSPPGRTGPTWLGRSPLYACQLPTVLNQPLRTPQAPGVPTADSLRFRSMSETSRSFPRSSLQLVTISDPR</sequence>
<evidence type="ECO:0000256" key="1">
    <source>
        <dbReference type="SAM" id="MobiDB-lite"/>
    </source>
</evidence>
<dbReference type="AlphaFoldDB" id="A0AAV7UEG1"/>
<dbReference type="Proteomes" id="UP001066276">
    <property type="component" value="Chromosome 3_1"/>
</dbReference>